<evidence type="ECO:0000256" key="2">
    <source>
        <dbReference type="ARBA" id="ARBA00023015"/>
    </source>
</evidence>
<dbReference type="EMBL" id="VCIZ01000005">
    <property type="protein sequence ID" value="TSP12812.1"/>
    <property type="molecule type" value="Genomic_DNA"/>
</dbReference>
<gene>
    <name evidence="7" type="ORF">FGG12_11470</name>
</gene>
<dbReference type="Pfam" id="PF22029">
    <property type="entry name" value="PhyR_sigma2"/>
    <property type="match status" value="1"/>
</dbReference>
<dbReference type="Proteomes" id="UP000318943">
    <property type="component" value="Unassembled WGS sequence"/>
</dbReference>
<reference evidence="7 8" key="1">
    <citation type="submission" date="2019-05" db="EMBL/GenBank/DDBJ databases">
        <title>Whole genome sequence analysis of Cupriavidus campinensis S14E4C strain.</title>
        <authorList>
            <person name="Abbaszade G."/>
            <person name="Szabo A."/>
            <person name="Toumi M."/>
            <person name="Toth E."/>
        </authorList>
    </citation>
    <scope>NUCLEOTIDE SEQUENCE [LARGE SCALE GENOMIC DNA]</scope>
    <source>
        <strain evidence="7 8">S14E4C</strain>
    </source>
</reference>
<evidence type="ECO:0000256" key="4">
    <source>
        <dbReference type="ARBA" id="ARBA00023163"/>
    </source>
</evidence>
<evidence type="ECO:0000259" key="5">
    <source>
        <dbReference type="Pfam" id="PF08281"/>
    </source>
</evidence>
<dbReference type="NCBIfam" id="TIGR02937">
    <property type="entry name" value="sigma70-ECF"/>
    <property type="match status" value="1"/>
</dbReference>
<dbReference type="SUPFAM" id="SSF88659">
    <property type="entry name" value="Sigma3 and sigma4 domains of RNA polymerase sigma factors"/>
    <property type="match status" value="1"/>
</dbReference>
<dbReference type="PANTHER" id="PTHR43133:SF25">
    <property type="entry name" value="RNA POLYMERASE SIGMA FACTOR RFAY-RELATED"/>
    <property type="match status" value="1"/>
</dbReference>
<dbReference type="Gene3D" id="1.10.10.10">
    <property type="entry name" value="Winged helix-like DNA-binding domain superfamily/Winged helix DNA-binding domain"/>
    <property type="match status" value="1"/>
</dbReference>
<proteinExistence type="inferred from homology"/>
<comment type="similarity">
    <text evidence="1">Belongs to the sigma-70 factor family. ECF subfamily.</text>
</comment>
<accession>A0ABY3EPB5</accession>
<evidence type="ECO:0000313" key="7">
    <source>
        <dbReference type="EMBL" id="TSP12812.1"/>
    </source>
</evidence>
<dbReference type="InterPro" id="IPR013324">
    <property type="entry name" value="RNA_pol_sigma_r3/r4-like"/>
</dbReference>
<dbReference type="InterPro" id="IPR036388">
    <property type="entry name" value="WH-like_DNA-bd_sf"/>
</dbReference>
<keyword evidence="2" id="KW-0805">Transcription regulation</keyword>
<dbReference type="InterPro" id="IPR039425">
    <property type="entry name" value="RNA_pol_sigma-70-like"/>
</dbReference>
<keyword evidence="4" id="KW-0804">Transcription</keyword>
<keyword evidence="8" id="KW-1185">Reference proteome</keyword>
<dbReference type="RefSeq" id="WP_144197777.1">
    <property type="nucleotide sequence ID" value="NZ_CAJPVH010000025.1"/>
</dbReference>
<evidence type="ECO:0000256" key="3">
    <source>
        <dbReference type="ARBA" id="ARBA00023082"/>
    </source>
</evidence>
<feature type="domain" description="RNA polymerase sigma factor 70 region 4 type 2" evidence="5">
    <location>
        <begin position="105"/>
        <end position="155"/>
    </location>
</feature>
<evidence type="ECO:0000313" key="8">
    <source>
        <dbReference type="Proteomes" id="UP000318943"/>
    </source>
</evidence>
<dbReference type="Pfam" id="PF08281">
    <property type="entry name" value="Sigma70_r4_2"/>
    <property type="match status" value="1"/>
</dbReference>
<evidence type="ECO:0000256" key="1">
    <source>
        <dbReference type="ARBA" id="ARBA00010641"/>
    </source>
</evidence>
<name>A0ABY3EPB5_9BURK</name>
<keyword evidence="3" id="KW-0731">Sigma factor</keyword>
<feature type="domain" description="PhyR sigma2" evidence="6">
    <location>
        <begin position="12"/>
        <end position="63"/>
    </location>
</feature>
<dbReference type="CDD" id="cd06171">
    <property type="entry name" value="Sigma70_r4"/>
    <property type="match status" value="1"/>
</dbReference>
<dbReference type="PANTHER" id="PTHR43133">
    <property type="entry name" value="RNA POLYMERASE ECF-TYPE SIGMA FACTO"/>
    <property type="match status" value="1"/>
</dbReference>
<comment type="caution">
    <text evidence="7">The sequence shown here is derived from an EMBL/GenBank/DDBJ whole genome shotgun (WGS) entry which is preliminary data.</text>
</comment>
<dbReference type="InterPro" id="IPR014284">
    <property type="entry name" value="RNA_pol_sigma-70_dom"/>
</dbReference>
<dbReference type="InterPro" id="IPR013249">
    <property type="entry name" value="RNA_pol_sigma70_r4_t2"/>
</dbReference>
<dbReference type="SUPFAM" id="SSF88946">
    <property type="entry name" value="Sigma2 domain of RNA polymerase sigma factors"/>
    <property type="match status" value="1"/>
</dbReference>
<dbReference type="InterPro" id="IPR013325">
    <property type="entry name" value="RNA_pol_sigma_r2"/>
</dbReference>
<evidence type="ECO:0000259" key="6">
    <source>
        <dbReference type="Pfam" id="PF22029"/>
    </source>
</evidence>
<dbReference type="InterPro" id="IPR053866">
    <property type="entry name" value="PhyR_sigma2"/>
</dbReference>
<organism evidence="7 8">
    <name type="scientific">Cupriavidus campinensis</name>
    <dbReference type="NCBI Taxonomy" id="151783"/>
    <lineage>
        <taxon>Bacteria</taxon>
        <taxon>Pseudomonadati</taxon>
        <taxon>Pseudomonadota</taxon>
        <taxon>Betaproteobacteria</taxon>
        <taxon>Burkholderiales</taxon>
        <taxon>Burkholderiaceae</taxon>
        <taxon>Cupriavidus</taxon>
    </lineage>
</organism>
<dbReference type="Gene3D" id="1.10.1740.10">
    <property type="match status" value="1"/>
</dbReference>
<sequence length="172" mass="19054">MSQTLTDDALREVIPRLRRFALTLTRHEASADDLVQACLERALSRGAARHHDGDLRAWLFTILYRQFLDGQRRAKRYAGVLALFGVGDDADMAPSTEDVVLARSALQAFNHLPAEQRALLTLVTVEGLTYQEAADTLGVAIGTIMSRLSRARKAMRDMTEGQPARPPVQVLK</sequence>
<protein>
    <submittedName>
        <fullName evidence="7">Sigma-70 family RNA polymerase sigma factor</fullName>
    </submittedName>
</protein>